<accession>A0A433UJ84</accession>
<dbReference type="RefSeq" id="WP_127087397.1">
    <property type="nucleotide sequence ID" value="NZ_RSCL01000053.1"/>
</dbReference>
<sequence>MLFRIKIIWLTACLTFGVNIFSLPVFAKDTATPSQTEVREMLKNICGQNNILVQENMSGEDRLGCSAREAKKRISLSITNEDIFRVEGFIYGSFSKPGVKEALVDIEATSEPRSLFYGGSMLLRRSGQGWSFVWYKSGLRLNNCLKVPFKNNQSNVICKYEYYSANSQSEWLTLIDFENKTHKNTTLLSVSNNLGNCKPPFRDIKITKFSGRDINSDGTTDIILNVRAGISNAKKIPESQCNEVNGKLPNSKMYQLVFLYNGKSFQPTPQTAKQIKHFDYLMKTYITK</sequence>
<evidence type="ECO:0000313" key="2">
    <source>
        <dbReference type="EMBL" id="RUS93943.1"/>
    </source>
</evidence>
<protein>
    <submittedName>
        <fullName evidence="2">Uncharacterized protein</fullName>
    </submittedName>
</protein>
<evidence type="ECO:0000313" key="3">
    <source>
        <dbReference type="Proteomes" id="UP000271624"/>
    </source>
</evidence>
<feature type="chain" id="PRO_5030092457" evidence="1">
    <location>
        <begin position="28"/>
        <end position="288"/>
    </location>
</feature>
<keyword evidence="1" id="KW-0732">Signal</keyword>
<name>A0A433UJ84_9CYAN</name>
<dbReference type="AlphaFoldDB" id="A0A433UJ84"/>
<gene>
    <name evidence="2" type="ORF">DSM106972_094800</name>
</gene>
<feature type="signal peptide" evidence="1">
    <location>
        <begin position="1"/>
        <end position="27"/>
    </location>
</feature>
<dbReference type="EMBL" id="RSCL01000053">
    <property type="protein sequence ID" value="RUS93943.1"/>
    <property type="molecule type" value="Genomic_DNA"/>
</dbReference>
<reference evidence="2" key="1">
    <citation type="submission" date="2018-12" db="EMBL/GenBank/DDBJ databases">
        <authorList>
            <person name="Will S."/>
            <person name="Neumann-Schaal M."/>
            <person name="Henke P."/>
        </authorList>
    </citation>
    <scope>NUCLEOTIDE SEQUENCE</scope>
    <source>
        <strain evidence="2">PCC 7102</strain>
    </source>
</reference>
<proteinExistence type="predicted"/>
<dbReference type="OrthoDB" id="495088at2"/>
<evidence type="ECO:0000256" key="1">
    <source>
        <dbReference type="SAM" id="SignalP"/>
    </source>
</evidence>
<reference evidence="2" key="2">
    <citation type="journal article" date="2019" name="Genome Biol. Evol.">
        <title>Day and night: Metabolic profiles and evolutionary relationships of six axenic non-marine cyanobacteria.</title>
        <authorList>
            <person name="Will S.E."/>
            <person name="Henke P."/>
            <person name="Boedeker C."/>
            <person name="Huang S."/>
            <person name="Brinkmann H."/>
            <person name="Rohde M."/>
            <person name="Jarek M."/>
            <person name="Friedl T."/>
            <person name="Seufert S."/>
            <person name="Schumacher M."/>
            <person name="Overmann J."/>
            <person name="Neumann-Schaal M."/>
            <person name="Petersen J."/>
        </authorList>
    </citation>
    <scope>NUCLEOTIDE SEQUENCE [LARGE SCALE GENOMIC DNA]</scope>
    <source>
        <strain evidence="2">PCC 7102</strain>
    </source>
</reference>
<keyword evidence="3" id="KW-1185">Reference proteome</keyword>
<organism evidence="2 3">
    <name type="scientific">Dulcicalothrix desertica PCC 7102</name>
    <dbReference type="NCBI Taxonomy" id="232991"/>
    <lineage>
        <taxon>Bacteria</taxon>
        <taxon>Bacillati</taxon>
        <taxon>Cyanobacteriota</taxon>
        <taxon>Cyanophyceae</taxon>
        <taxon>Nostocales</taxon>
        <taxon>Calotrichaceae</taxon>
        <taxon>Dulcicalothrix</taxon>
    </lineage>
</organism>
<dbReference type="Proteomes" id="UP000271624">
    <property type="component" value="Unassembled WGS sequence"/>
</dbReference>
<comment type="caution">
    <text evidence="2">The sequence shown here is derived from an EMBL/GenBank/DDBJ whole genome shotgun (WGS) entry which is preliminary data.</text>
</comment>